<accession>A0ABS7LNX2</accession>
<sequence>MQSHITILLLPSMSLNGRASERFKDGLDRAERDVPVTRESDCFDNWISVHPGLVGDENVIGGAKIGDEIADAHFRHSIERRCLDDPSAMFIEPVDALADMPAWLFWAEIEGLECAEADSRDHLPD</sequence>
<protein>
    <recommendedName>
        <fullName evidence="3">DUF4406 domain-containing protein</fullName>
    </recommendedName>
</protein>
<comment type="caution">
    <text evidence="1">The sequence shown here is derived from an EMBL/GenBank/DDBJ whole genome shotgun (WGS) entry which is preliminary data.</text>
</comment>
<gene>
    <name evidence="1" type="ORF">HJA87_24220</name>
</gene>
<evidence type="ECO:0000313" key="2">
    <source>
        <dbReference type="Proteomes" id="UP000720124"/>
    </source>
</evidence>
<dbReference type="EMBL" id="JABTXI010000010">
    <property type="protein sequence ID" value="MBY3592963.1"/>
    <property type="molecule type" value="Genomic_DNA"/>
</dbReference>
<dbReference type="RefSeq" id="WP_171049335.1">
    <property type="nucleotide sequence ID" value="NZ_CP071623.1"/>
</dbReference>
<keyword evidence="2" id="KW-1185">Reference proteome</keyword>
<reference evidence="1 2" key="1">
    <citation type="submission" date="2020-06" db="EMBL/GenBank/DDBJ databases">
        <title>Global-level population genomics: horizontal gene transfer, symbiosis and evolution in Rhizobia.</title>
        <authorList>
            <person name="Gai Y."/>
        </authorList>
    </citation>
    <scope>NUCLEOTIDE SEQUENCE [LARGE SCALE GENOMIC DNA]</scope>
    <source>
        <strain evidence="1 2">PLR6_1b</strain>
    </source>
</reference>
<proteinExistence type="predicted"/>
<evidence type="ECO:0000313" key="1">
    <source>
        <dbReference type="EMBL" id="MBY3592963.1"/>
    </source>
</evidence>
<dbReference type="Proteomes" id="UP000720124">
    <property type="component" value="Unassembled WGS sequence"/>
</dbReference>
<name>A0ABS7LNX2_9HYPH</name>
<organism evidence="1 2">
    <name type="scientific">Rhizobium bangladeshense</name>
    <dbReference type="NCBI Taxonomy" id="1138189"/>
    <lineage>
        <taxon>Bacteria</taxon>
        <taxon>Pseudomonadati</taxon>
        <taxon>Pseudomonadota</taxon>
        <taxon>Alphaproteobacteria</taxon>
        <taxon>Hyphomicrobiales</taxon>
        <taxon>Rhizobiaceae</taxon>
        <taxon>Rhizobium/Agrobacterium group</taxon>
        <taxon>Rhizobium</taxon>
    </lineage>
</organism>
<evidence type="ECO:0008006" key="3">
    <source>
        <dbReference type="Google" id="ProtNLM"/>
    </source>
</evidence>